<dbReference type="Pfam" id="PF00883">
    <property type="entry name" value="Peptidase_M17"/>
    <property type="match status" value="1"/>
</dbReference>
<dbReference type="KEGG" id="bgt:106074889"/>
<evidence type="ECO:0000259" key="5">
    <source>
        <dbReference type="PROSITE" id="PS00631"/>
    </source>
</evidence>
<feature type="domain" description="Cytosol aminopeptidase" evidence="5">
    <location>
        <begin position="434"/>
        <end position="441"/>
    </location>
</feature>
<dbReference type="AlphaFoldDB" id="A0A2C9K078"/>
<dbReference type="Proteomes" id="UP000076420">
    <property type="component" value="Unassembled WGS sequence"/>
</dbReference>
<dbReference type="PROSITE" id="PS00631">
    <property type="entry name" value="CYTOSOL_AP"/>
    <property type="match status" value="1"/>
</dbReference>
<dbReference type="PRINTS" id="PR00481">
    <property type="entry name" value="LAMNOPPTDASE"/>
</dbReference>
<evidence type="ECO:0000256" key="2">
    <source>
        <dbReference type="ARBA" id="ARBA00022438"/>
    </source>
</evidence>
<keyword evidence="4" id="KW-0378">Hydrolase</keyword>
<dbReference type="OrthoDB" id="10041421at2759"/>
<comment type="similarity">
    <text evidence="1">Belongs to the peptidase M17 family.</text>
</comment>
<gene>
    <name evidence="6" type="primary">106074889</name>
</gene>
<dbReference type="VEuPathDB" id="VectorBase:BGLAX_046370"/>
<dbReference type="PANTHER" id="PTHR11963">
    <property type="entry name" value="LEUCINE AMINOPEPTIDASE-RELATED"/>
    <property type="match status" value="1"/>
</dbReference>
<dbReference type="STRING" id="6526.A0A2C9K078"/>
<accession>A0A2C9K078</accession>
<dbReference type="InterPro" id="IPR018586">
    <property type="entry name" value="Brinker_DNA-bd"/>
</dbReference>
<dbReference type="PANTHER" id="PTHR11963:SF48">
    <property type="entry name" value="DIPEPTIDASE B, ISOFORM A"/>
    <property type="match status" value="1"/>
</dbReference>
<protein>
    <recommendedName>
        <fullName evidence="5">Cytosol aminopeptidase domain-containing protein</fullName>
    </recommendedName>
</protein>
<evidence type="ECO:0000313" key="7">
    <source>
        <dbReference type="Proteomes" id="UP000076420"/>
    </source>
</evidence>
<sequence>MPKRNSYTADFKLQVCAVAAAKGNRAAGRQYDVDEKSIREWRKDIERLQQINPQKRARRGRKVGWPQLEVYNQMFIKQTQRTIGGIKTHRFGNTNIPEIIPVFDIKDATFDIVVVVTDKLERLAGNLDTLKVPLENYSKIDKAFDKQPVLISTDAVPSGRVIYAATGPLVRDQDDVRRFADAAAAGIKRALSAGCKRPLFVCPNDETFQQSRMVSNLAILQSLYKPIELHEAGKALEVDALGLWFSADQTETNKILNDLIALEQGRIVARDIGGSDPERMTAAKVLAYLENAFKDSSVKVSAISDVDTLTKEYPLLAAVNRAANTVERHKARLIFLEYEGKQEITKTLFIVGKGITYDTGGTDIKAGGVMAGMHRDKCGAAAAAGFMKVIDSLKPDHLRVVAALSMVRNSVGEESYVADEIITSRAGVRVRVGNTDAEGRMVMADVLCHMKEKALEAVNPQLFTIATLTGHAIRAVGPDYSIILDNGPARNLNTAQNIQESGEQYGDPFEISTIRREDYEFHKGKSEYEDVLQCNNSPSTLTNRGHQTPAAFLIMASGLDKHGKDSSQPLPYSHIDIAGSSGPFPGLPTGAPIVALSAAFLFQQNQLTCKSEPI</sequence>
<dbReference type="EnsemblMetazoa" id="BGLB010921-RB">
    <property type="protein sequence ID" value="BGLB010921-PB"/>
    <property type="gene ID" value="BGLB010921"/>
</dbReference>
<dbReference type="GO" id="GO:0005737">
    <property type="term" value="C:cytoplasm"/>
    <property type="evidence" value="ECO:0007669"/>
    <property type="project" value="InterPro"/>
</dbReference>
<dbReference type="GO" id="GO:0030145">
    <property type="term" value="F:manganese ion binding"/>
    <property type="evidence" value="ECO:0007669"/>
    <property type="project" value="InterPro"/>
</dbReference>
<dbReference type="CDD" id="cd00433">
    <property type="entry name" value="Peptidase_M17"/>
    <property type="match status" value="1"/>
</dbReference>
<dbReference type="Gene3D" id="3.40.630.10">
    <property type="entry name" value="Zn peptidases"/>
    <property type="match status" value="1"/>
</dbReference>
<dbReference type="RefSeq" id="XP_013091226.2">
    <property type="nucleotide sequence ID" value="XM_013235772.2"/>
</dbReference>
<organism evidence="6 7">
    <name type="scientific">Biomphalaria glabrata</name>
    <name type="common">Bloodfluke planorb</name>
    <name type="synonym">Freshwater snail</name>
    <dbReference type="NCBI Taxonomy" id="6526"/>
    <lineage>
        <taxon>Eukaryota</taxon>
        <taxon>Metazoa</taxon>
        <taxon>Spiralia</taxon>
        <taxon>Lophotrochozoa</taxon>
        <taxon>Mollusca</taxon>
        <taxon>Gastropoda</taxon>
        <taxon>Heterobranchia</taxon>
        <taxon>Euthyneura</taxon>
        <taxon>Panpulmonata</taxon>
        <taxon>Hygrophila</taxon>
        <taxon>Lymnaeoidea</taxon>
        <taxon>Planorbidae</taxon>
        <taxon>Biomphalaria</taxon>
    </lineage>
</organism>
<dbReference type="GO" id="GO:0006508">
    <property type="term" value="P:proteolysis"/>
    <property type="evidence" value="ECO:0007669"/>
    <property type="project" value="UniProtKB-KW"/>
</dbReference>
<dbReference type="GO" id="GO:0070006">
    <property type="term" value="F:metalloaminopeptidase activity"/>
    <property type="evidence" value="ECO:0007669"/>
    <property type="project" value="InterPro"/>
</dbReference>
<dbReference type="InterPro" id="IPR000819">
    <property type="entry name" value="Peptidase_M17_C"/>
</dbReference>
<dbReference type="Pfam" id="PF09607">
    <property type="entry name" value="BrkDBD"/>
    <property type="match status" value="1"/>
</dbReference>
<dbReference type="VEuPathDB" id="VectorBase:BGLB010921"/>
<keyword evidence="2" id="KW-0031">Aminopeptidase</keyword>
<dbReference type="InterPro" id="IPR011356">
    <property type="entry name" value="Leucine_aapep/pepB"/>
</dbReference>
<reference evidence="6" key="1">
    <citation type="submission" date="2020-05" db="UniProtKB">
        <authorList>
            <consortium name="EnsemblMetazoa"/>
        </authorList>
    </citation>
    <scope>IDENTIFICATION</scope>
    <source>
        <strain evidence="6">BB02</strain>
    </source>
</reference>
<evidence type="ECO:0000256" key="3">
    <source>
        <dbReference type="ARBA" id="ARBA00022670"/>
    </source>
</evidence>
<keyword evidence="3" id="KW-0645">Protease</keyword>
<proteinExistence type="inferred from homology"/>
<evidence type="ECO:0000256" key="4">
    <source>
        <dbReference type="ARBA" id="ARBA00022801"/>
    </source>
</evidence>
<dbReference type="SUPFAM" id="SSF53187">
    <property type="entry name" value="Zn-dependent exopeptidases"/>
    <property type="match status" value="1"/>
</dbReference>
<evidence type="ECO:0000256" key="1">
    <source>
        <dbReference type="ARBA" id="ARBA00009528"/>
    </source>
</evidence>
<name>A0A2C9K078_BIOGL</name>
<evidence type="ECO:0000313" key="6">
    <source>
        <dbReference type="EnsemblMetazoa" id="BGLB010921-PB"/>
    </source>
</evidence>